<proteinExistence type="predicted"/>
<protein>
    <submittedName>
        <fullName evidence="1">Uncharacterized protein</fullName>
    </submittedName>
</protein>
<organism evidence="1 2">
    <name type="scientific">Morella rubra</name>
    <name type="common">Chinese bayberry</name>
    <dbReference type="NCBI Taxonomy" id="262757"/>
    <lineage>
        <taxon>Eukaryota</taxon>
        <taxon>Viridiplantae</taxon>
        <taxon>Streptophyta</taxon>
        <taxon>Embryophyta</taxon>
        <taxon>Tracheophyta</taxon>
        <taxon>Spermatophyta</taxon>
        <taxon>Magnoliopsida</taxon>
        <taxon>eudicotyledons</taxon>
        <taxon>Gunneridae</taxon>
        <taxon>Pentapetalae</taxon>
        <taxon>rosids</taxon>
        <taxon>fabids</taxon>
        <taxon>Fagales</taxon>
        <taxon>Myricaceae</taxon>
        <taxon>Morella</taxon>
    </lineage>
</organism>
<accession>A0A6A1W2F5</accession>
<keyword evidence="2" id="KW-1185">Reference proteome</keyword>
<name>A0A6A1W2F5_9ROSI</name>
<sequence>MEWRFFGVWMQPSGFHEDFLDIFEPWKAFLWLPPVLSWLAGMDSFTSTCTQFTSMLCDLGYDNTHEVNGLDAFYGMDMVNASTAGTTSSGESVSLGQYKSPLVYLPLVSDYEGCQQD</sequence>
<comment type="caution">
    <text evidence="1">The sequence shown here is derived from an EMBL/GenBank/DDBJ whole genome shotgun (WGS) entry which is preliminary data.</text>
</comment>
<dbReference type="AlphaFoldDB" id="A0A6A1W2F5"/>
<evidence type="ECO:0000313" key="2">
    <source>
        <dbReference type="Proteomes" id="UP000516437"/>
    </source>
</evidence>
<dbReference type="Proteomes" id="UP000516437">
    <property type="component" value="Chromosome 3"/>
</dbReference>
<dbReference type="EMBL" id="RXIC02000021">
    <property type="protein sequence ID" value="KAB1219381.1"/>
    <property type="molecule type" value="Genomic_DNA"/>
</dbReference>
<gene>
    <name evidence="1" type="ORF">CJ030_MR3G001136</name>
</gene>
<reference evidence="1 2" key="1">
    <citation type="journal article" date="2019" name="Plant Biotechnol. J.">
        <title>The red bayberry genome and genetic basis of sex determination.</title>
        <authorList>
            <person name="Jia H.M."/>
            <person name="Jia H.J."/>
            <person name="Cai Q.L."/>
            <person name="Wang Y."/>
            <person name="Zhao H.B."/>
            <person name="Yang W.F."/>
            <person name="Wang G.Y."/>
            <person name="Li Y.H."/>
            <person name="Zhan D.L."/>
            <person name="Shen Y.T."/>
            <person name="Niu Q.F."/>
            <person name="Chang L."/>
            <person name="Qiu J."/>
            <person name="Zhao L."/>
            <person name="Xie H.B."/>
            <person name="Fu W.Y."/>
            <person name="Jin J."/>
            <person name="Li X.W."/>
            <person name="Jiao Y."/>
            <person name="Zhou C.C."/>
            <person name="Tu T."/>
            <person name="Chai C.Y."/>
            <person name="Gao J.L."/>
            <person name="Fan L.J."/>
            <person name="van de Weg E."/>
            <person name="Wang J.Y."/>
            <person name="Gao Z.S."/>
        </authorList>
    </citation>
    <scope>NUCLEOTIDE SEQUENCE [LARGE SCALE GENOMIC DNA]</scope>
    <source>
        <tissue evidence="1">Leaves</tissue>
    </source>
</reference>
<evidence type="ECO:0000313" key="1">
    <source>
        <dbReference type="EMBL" id="KAB1219381.1"/>
    </source>
</evidence>